<dbReference type="EMBL" id="JAIWYP010000011">
    <property type="protein sequence ID" value="KAH3736479.1"/>
    <property type="molecule type" value="Genomic_DNA"/>
</dbReference>
<evidence type="ECO:0000313" key="1">
    <source>
        <dbReference type="EMBL" id="KAH3736479.1"/>
    </source>
</evidence>
<name>A0A9D4HXG2_DREPO</name>
<comment type="caution">
    <text evidence="1">The sequence shown here is derived from an EMBL/GenBank/DDBJ whole genome shotgun (WGS) entry which is preliminary data.</text>
</comment>
<accession>A0A9D4HXG2</accession>
<dbReference type="Proteomes" id="UP000828390">
    <property type="component" value="Unassembled WGS sequence"/>
</dbReference>
<reference evidence="1" key="2">
    <citation type="submission" date="2020-11" db="EMBL/GenBank/DDBJ databases">
        <authorList>
            <person name="McCartney M.A."/>
            <person name="Auch B."/>
            <person name="Kono T."/>
            <person name="Mallez S."/>
            <person name="Becker A."/>
            <person name="Gohl D.M."/>
            <person name="Silverstein K.A.T."/>
            <person name="Koren S."/>
            <person name="Bechman K.B."/>
            <person name="Herman A."/>
            <person name="Abrahante J.E."/>
            <person name="Garbe J."/>
        </authorList>
    </citation>
    <scope>NUCLEOTIDE SEQUENCE</scope>
    <source>
        <strain evidence="1">Duluth1</strain>
        <tissue evidence="1">Whole animal</tissue>
    </source>
</reference>
<sequence>MRHTPDFLFVGVYSAKTFQTLALMDREHVQIHLDNNQIDFENVHIAITSNQICALIAHIVSSSPAFTRIDVAGLNFLCLKSKSNACLTGTSNFNVDHHNRKCLQESCDHLYEVSYTVSLLRISLSIRVRFKCRQCSNTTVQLSDCAVRRLRLYKSSGK</sequence>
<protein>
    <submittedName>
        <fullName evidence="1">Uncharacterized protein</fullName>
    </submittedName>
</protein>
<reference evidence="1" key="1">
    <citation type="journal article" date="2019" name="bioRxiv">
        <title>The Genome of the Zebra Mussel, Dreissena polymorpha: A Resource for Invasive Species Research.</title>
        <authorList>
            <person name="McCartney M.A."/>
            <person name="Auch B."/>
            <person name="Kono T."/>
            <person name="Mallez S."/>
            <person name="Zhang Y."/>
            <person name="Obille A."/>
            <person name="Becker A."/>
            <person name="Abrahante J.E."/>
            <person name="Garbe J."/>
            <person name="Badalamenti J.P."/>
            <person name="Herman A."/>
            <person name="Mangelson H."/>
            <person name="Liachko I."/>
            <person name="Sullivan S."/>
            <person name="Sone E.D."/>
            <person name="Koren S."/>
            <person name="Silverstein K.A.T."/>
            <person name="Beckman K.B."/>
            <person name="Gohl D.M."/>
        </authorList>
    </citation>
    <scope>NUCLEOTIDE SEQUENCE</scope>
    <source>
        <strain evidence="1">Duluth1</strain>
        <tissue evidence="1">Whole animal</tissue>
    </source>
</reference>
<organism evidence="1 2">
    <name type="scientific">Dreissena polymorpha</name>
    <name type="common">Zebra mussel</name>
    <name type="synonym">Mytilus polymorpha</name>
    <dbReference type="NCBI Taxonomy" id="45954"/>
    <lineage>
        <taxon>Eukaryota</taxon>
        <taxon>Metazoa</taxon>
        <taxon>Spiralia</taxon>
        <taxon>Lophotrochozoa</taxon>
        <taxon>Mollusca</taxon>
        <taxon>Bivalvia</taxon>
        <taxon>Autobranchia</taxon>
        <taxon>Heteroconchia</taxon>
        <taxon>Euheterodonta</taxon>
        <taxon>Imparidentia</taxon>
        <taxon>Neoheterodontei</taxon>
        <taxon>Myida</taxon>
        <taxon>Dreissenoidea</taxon>
        <taxon>Dreissenidae</taxon>
        <taxon>Dreissena</taxon>
    </lineage>
</organism>
<evidence type="ECO:0000313" key="2">
    <source>
        <dbReference type="Proteomes" id="UP000828390"/>
    </source>
</evidence>
<keyword evidence="2" id="KW-1185">Reference proteome</keyword>
<proteinExistence type="predicted"/>
<dbReference type="AlphaFoldDB" id="A0A9D4HXG2"/>
<gene>
    <name evidence="1" type="ORF">DPMN_043048</name>
</gene>